<evidence type="ECO:0000313" key="2">
    <source>
        <dbReference type="EMBL" id="CAA9576576.1"/>
    </source>
</evidence>
<gene>
    <name evidence="2" type="ORF">AVDCRST_MAG59-4129</name>
</gene>
<sequence length="222" mass="22186">MDRRGAVVGPDLGADPARLGPGRRGQLGRVAAGAAGLRFAALAVALFALAVGPPAVAAAQAATPNASPAAGGPAALLFAQTFAAGTWAPKPGAADVFELTLTGHVDQTVWFSDRPERLTGALPTAELLAGPLFDPADPPNAALVVRTAGGEEDVLVVELGNPRYDAAAGTLSYDAAPLAGNPGGGLAELAGRQQDAELPASFGPGALFIDSIWCILDPRPPC</sequence>
<accession>A0A6J4VEQ4</accession>
<name>A0A6J4VEQ4_9BACT</name>
<dbReference type="EMBL" id="CADCWF010000306">
    <property type="protein sequence ID" value="CAA9576576.1"/>
    <property type="molecule type" value="Genomic_DNA"/>
</dbReference>
<reference evidence="2" key="1">
    <citation type="submission" date="2020-02" db="EMBL/GenBank/DDBJ databases">
        <authorList>
            <person name="Meier V. D."/>
        </authorList>
    </citation>
    <scope>NUCLEOTIDE SEQUENCE</scope>
    <source>
        <strain evidence="2">AVDCRST_MAG59</strain>
    </source>
</reference>
<dbReference type="AlphaFoldDB" id="A0A6J4VEQ4"/>
<organism evidence="2">
    <name type="scientific">uncultured Thermomicrobiales bacterium</name>
    <dbReference type="NCBI Taxonomy" id="1645740"/>
    <lineage>
        <taxon>Bacteria</taxon>
        <taxon>Pseudomonadati</taxon>
        <taxon>Thermomicrobiota</taxon>
        <taxon>Thermomicrobia</taxon>
        <taxon>Thermomicrobiales</taxon>
        <taxon>environmental samples</taxon>
    </lineage>
</organism>
<evidence type="ECO:0000256" key="1">
    <source>
        <dbReference type="SAM" id="MobiDB-lite"/>
    </source>
</evidence>
<feature type="region of interest" description="Disordered" evidence="1">
    <location>
        <begin position="1"/>
        <end position="20"/>
    </location>
</feature>
<proteinExistence type="predicted"/>
<protein>
    <submittedName>
        <fullName evidence="2">Uncharacterized protein</fullName>
    </submittedName>
</protein>